<proteinExistence type="predicted"/>
<evidence type="ECO:0000259" key="1">
    <source>
        <dbReference type="Pfam" id="PF13456"/>
    </source>
</evidence>
<evidence type="ECO:0000313" key="2">
    <source>
        <dbReference type="Proteomes" id="UP000694930"/>
    </source>
</evidence>
<dbReference type="Pfam" id="PF13456">
    <property type="entry name" value="RVT_3"/>
    <property type="match status" value="1"/>
</dbReference>
<protein>
    <submittedName>
        <fullName evidence="3">Uncharacterized protein LOC107003787</fullName>
    </submittedName>
</protein>
<dbReference type="PANTHER" id="PTHR48475">
    <property type="entry name" value="RIBONUCLEASE H"/>
    <property type="match status" value="1"/>
</dbReference>
<organism evidence="2 3">
    <name type="scientific">Solanum pennellii</name>
    <name type="common">Tomato</name>
    <name type="synonym">Lycopersicon pennellii</name>
    <dbReference type="NCBI Taxonomy" id="28526"/>
    <lineage>
        <taxon>Eukaryota</taxon>
        <taxon>Viridiplantae</taxon>
        <taxon>Streptophyta</taxon>
        <taxon>Embryophyta</taxon>
        <taxon>Tracheophyta</taxon>
        <taxon>Spermatophyta</taxon>
        <taxon>Magnoliopsida</taxon>
        <taxon>eudicotyledons</taxon>
        <taxon>Gunneridae</taxon>
        <taxon>Pentapetalae</taxon>
        <taxon>asterids</taxon>
        <taxon>lamiids</taxon>
        <taxon>Solanales</taxon>
        <taxon>Solanaceae</taxon>
        <taxon>Solanoideae</taxon>
        <taxon>Solaneae</taxon>
        <taxon>Solanum</taxon>
        <taxon>Solanum subgen. Lycopersicon</taxon>
    </lineage>
</organism>
<dbReference type="GeneID" id="107003787"/>
<keyword evidence="2" id="KW-1185">Reference proteome</keyword>
<dbReference type="InterPro" id="IPR002156">
    <property type="entry name" value="RNaseH_domain"/>
</dbReference>
<evidence type="ECO:0000313" key="3">
    <source>
        <dbReference type="RefSeq" id="XP_015057545.1"/>
    </source>
</evidence>
<feature type="domain" description="RNase H type-1" evidence="1">
    <location>
        <begin position="2"/>
        <end position="61"/>
    </location>
</feature>
<accession>A0ABM1FJ00</accession>
<dbReference type="RefSeq" id="XP_015057545.1">
    <property type="nucleotide sequence ID" value="XM_015202059.1"/>
</dbReference>
<reference evidence="2" key="1">
    <citation type="journal article" date="2014" name="Nat. Genet.">
        <title>The genome of the stress-tolerant wild tomato species Solanum pennellii.</title>
        <authorList>
            <person name="Bolger A."/>
            <person name="Scossa F."/>
            <person name="Bolger M.E."/>
            <person name="Lanz C."/>
            <person name="Maumus F."/>
            <person name="Tohge T."/>
            <person name="Quesneville H."/>
            <person name="Alseekh S."/>
            <person name="Sorensen I."/>
            <person name="Lichtenstein G."/>
            <person name="Fich E.A."/>
            <person name="Conte M."/>
            <person name="Keller H."/>
            <person name="Schneeberger K."/>
            <person name="Schwacke R."/>
            <person name="Ofner I."/>
            <person name="Vrebalov J."/>
            <person name="Xu Y."/>
            <person name="Osorio S."/>
            <person name="Aflitos S.A."/>
            <person name="Schijlen E."/>
            <person name="Jimenez-Gomez J.M."/>
            <person name="Ryngajllo M."/>
            <person name="Kimura S."/>
            <person name="Kumar R."/>
            <person name="Koenig D."/>
            <person name="Headland L.R."/>
            <person name="Maloof J.N."/>
            <person name="Sinha N."/>
            <person name="van Ham R.C."/>
            <person name="Lankhorst R.K."/>
            <person name="Mao L."/>
            <person name="Vogel A."/>
            <person name="Arsova B."/>
            <person name="Panstruga R."/>
            <person name="Fei Z."/>
            <person name="Rose J.K."/>
            <person name="Zamir D."/>
            <person name="Carrari F."/>
            <person name="Giovannoni J.J."/>
            <person name="Weigel D."/>
            <person name="Usadel B."/>
            <person name="Fernie A.R."/>
        </authorList>
    </citation>
    <scope>NUCLEOTIDE SEQUENCE [LARGE SCALE GENOMIC DNA]</scope>
    <source>
        <strain evidence="2">cv. LA0716</strain>
    </source>
</reference>
<dbReference type="InterPro" id="IPR036397">
    <property type="entry name" value="RNaseH_sf"/>
</dbReference>
<name>A0ABM1FJ00_SOLPN</name>
<reference evidence="3" key="2">
    <citation type="submission" date="2025-08" db="UniProtKB">
        <authorList>
            <consortium name="RefSeq"/>
        </authorList>
    </citation>
    <scope>IDENTIFICATION</scope>
</reference>
<dbReference type="SUPFAM" id="SSF53098">
    <property type="entry name" value="Ribonuclease H-like"/>
    <property type="match status" value="1"/>
</dbReference>
<dbReference type="InterPro" id="IPR012337">
    <property type="entry name" value="RNaseH-like_sf"/>
</dbReference>
<sequence length="120" mass="14138">MSEYEACVLGLNMAIDMNVHELLVFGDSDLLIHQVRGQWAIKNPKITPYVQYIQKLCRRFKLKEHPVYYSHVEAEQDGLPWYFDIKQYLETGTYYEDSTSNHKKSIRRMTLNFFLSGGIL</sequence>
<dbReference type="PANTHER" id="PTHR48475:SF1">
    <property type="entry name" value="RNASE H TYPE-1 DOMAIN-CONTAINING PROTEIN"/>
    <property type="match status" value="1"/>
</dbReference>
<gene>
    <name evidence="3" type="primary">LOC107003787</name>
</gene>
<dbReference type="Proteomes" id="UP000694930">
    <property type="component" value="Chromosome 11"/>
</dbReference>
<dbReference type="Gene3D" id="3.30.420.10">
    <property type="entry name" value="Ribonuclease H-like superfamily/Ribonuclease H"/>
    <property type="match status" value="1"/>
</dbReference>